<protein>
    <submittedName>
        <fullName evidence="1">Uncharacterized protein</fullName>
    </submittedName>
</protein>
<reference evidence="1" key="1">
    <citation type="submission" date="2015-06" db="UniProtKB">
        <authorList>
            <consortium name="EnsemblPlants"/>
        </authorList>
    </citation>
    <scope>IDENTIFICATION</scope>
</reference>
<organism evidence="1">
    <name type="scientific">Aegilops tauschii</name>
    <name type="common">Tausch's goatgrass</name>
    <name type="synonym">Aegilops squarrosa</name>
    <dbReference type="NCBI Taxonomy" id="37682"/>
    <lineage>
        <taxon>Eukaryota</taxon>
        <taxon>Viridiplantae</taxon>
        <taxon>Streptophyta</taxon>
        <taxon>Embryophyta</taxon>
        <taxon>Tracheophyta</taxon>
        <taxon>Spermatophyta</taxon>
        <taxon>Magnoliopsida</taxon>
        <taxon>Liliopsida</taxon>
        <taxon>Poales</taxon>
        <taxon>Poaceae</taxon>
        <taxon>BOP clade</taxon>
        <taxon>Pooideae</taxon>
        <taxon>Triticodae</taxon>
        <taxon>Triticeae</taxon>
        <taxon>Triticinae</taxon>
        <taxon>Aegilops</taxon>
    </lineage>
</organism>
<accession>M8CP40</accession>
<dbReference type="PANTHER" id="PTHR34303:SF10">
    <property type="entry name" value="RRM DOMAIN-CONTAINING PROTEIN"/>
    <property type="match status" value="1"/>
</dbReference>
<sequence length="281" mass="30648">MEPVIRGRPTSLDVHFPLVPDQNTLVCLVNISPPRPNFLPWLRRVFRQRLGIAAMRFAGSAVGIAFPVFQREEEQLAAFQASPIYVGSHTVRILPHHAGDNAFSFSYRHVVNLSLEKLPLELWNRRGVAASVAGFASILRVEHACLHGNEFSSIFVLVKVEALQHIPHHLAFHRLDGTGAYADVLINEIWDVARSLGAPSAPPQPSSVRLGGGGGDSGAGRTPPRTLPRQGHAHPRGSRPAPGGVYDEDDGMATKAYRAFLQPHIASVGDFMAMLKLSFKT</sequence>
<dbReference type="PANTHER" id="PTHR34303">
    <property type="entry name" value="OS01G0890400 PROTEIN-RELATED"/>
    <property type="match status" value="1"/>
</dbReference>
<evidence type="ECO:0000313" key="1">
    <source>
        <dbReference type="EnsemblPlants" id="EMT25321"/>
    </source>
</evidence>
<dbReference type="AlphaFoldDB" id="M8CP40"/>
<name>M8CP40_AEGTA</name>
<proteinExistence type="predicted"/>
<dbReference type="EnsemblPlants" id="EMT25321">
    <property type="protein sequence ID" value="EMT25321"/>
    <property type="gene ID" value="F775_02927"/>
</dbReference>